<proteinExistence type="predicted"/>
<dbReference type="EMBL" id="ABVL01000017">
    <property type="protein sequence ID" value="EDY17700.1"/>
    <property type="molecule type" value="Genomic_DNA"/>
</dbReference>
<dbReference type="RefSeq" id="WP_006982060.1">
    <property type="nucleotide sequence ID" value="NZ_ABVL01000017.1"/>
</dbReference>
<name>B4D749_9BACT</name>
<organism evidence="1 2">
    <name type="scientific">Chthoniobacter flavus Ellin428</name>
    <dbReference type="NCBI Taxonomy" id="497964"/>
    <lineage>
        <taxon>Bacteria</taxon>
        <taxon>Pseudomonadati</taxon>
        <taxon>Verrucomicrobiota</taxon>
        <taxon>Spartobacteria</taxon>
        <taxon>Chthoniobacterales</taxon>
        <taxon>Chthoniobacteraceae</taxon>
        <taxon>Chthoniobacter</taxon>
    </lineage>
</organism>
<gene>
    <name evidence="1" type="ORF">CfE428DRAFT_4739</name>
</gene>
<evidence type="ECO:0000313" key="1">
    <source>
        <dbReference type="EMBL" id="EDY17700.1"/>
    </source>
</evidence>
<dbReference type="AlphaFoldDB" id="B4D749"/>
<dbReference type="Proteomes" id="UP000005824">
    <property type="component" value="Unassembled WGS sequence"/>
</dbReference>
<protein>
    <submittedName>
        <fullName evidence="1">Uncharacterized protein</fullName>
    </submittedName>
</protein>
<sequence length="138" mass="15934">MTETEIAMWLSVTSASIAAISFLRDHLATRNERETEQRGSVDKGLIALREAASHTERYIDSRREGAERNTKIELELENLWYAVYVAMRNINEPLARRFRLKAGYWRDPEQWSEQTVTEAGIGLKRIVLEADFLLHQVG</sequence>
<accession>B4D749</accession>
<comment type="caution">
    <text evidence="1">The sequence shown here is derived from an EMBL/GenBank/DDBJ whole genome shotgun (WGS) entry which is preliminary data.</text>
</comment>
<reference evidence="1 2" key="1">
    <citation type="journal article" date="2011" name="J. Bacteriol.">
        <title>Genome sequence of Chthoniobacter flavus Ellin428, an aerobic heterotrophic soil bacterium.</title>
        <authorList>
            <person name="Kant R."/>
            <person name="van Passel M.W."/>
            <person name="Palva A."/>
            <person name="Lucas S."/>
            <person name="Lapidus A."/>
            <person name="Glavina Del Rio T."/>
            <person name="Dalin E."/>
            <person name="Tice H."/>
            <person name="Bruce D."/>
            <person name="Goodwin L."/>
            <person name="Pitluck S."/>
            <person name="Larimer F.W."/>
            <person name="Land M.L."/>
            <person name="Hauser L."/>
            <person name="Sangwan P."/>
            <person name="de Vos W.M."/>
            <person name="Janssen P.H."/>
            <person name="Smidt H."/>
        </authorList>
    </citation>
    <scope>NUCLEOTIDE SEQUENCE [LARGE SCALE GENOMIC DNA]</scope>
    <source>
        <strain evidence="1 2">Ellin428</strain>
    </source>
</reference>
<keyword evidence="2" id="KW-1185">Reference proteome</keyword>
<evidence type="ECO:0000313" key="2">
    <source>
        <dbReference type="Proteomes" id="UP000005824"/>
    </source>
</evidence>
<dbReference type="InParanoid" id="B4D749"/>